<name>A0A6C0AYB6_9ZZZZ</name>
<feature type="transmembrane region" description="Helical" evidence="1">
    <location>
        <begin position="74"/>
        <end position="93"/>
    </location>
</feature>
<feature type="transmembrane region" description="Helical" evidence="1">
    <location>
        <begin position="6"/>
        <end position="25"/>
    </location>
</feature>
<feature type="transmembrane region" description="Helical" evidence="1">
    <location>
        <begin position="146"/>
        <end position="164"/>
    </location>
</feature>
<evidence type="ECO:0000256" key="1">
    <source>
        <dbReference type="SAM" id="Phobius"/>
    </source>
</evidence>
<protein>
    <submittedName>
        <fullName evidence="2">Uncharacterized protein</fullName>
    </submittedName>
</protein>
<feature type="transmembrane region" description="Helical" evidence="1">
    <location>
        <begin position="176"/>
        <end position="198"/>
    </location>
</feature>
<keyword evidence="1" id="KW-0472">Membrane</keyword>
<feature type="transmembrane region" description="Helical" evidence="1">
    <location>
        <begin position="105"/>
        <end position="126"/>
    </location>
</feature>
<keyword evidence="1" id="KW-0812">Transmembrane</keyword>
<dbReference type="AlphaFoldDB" id="A0A6C0AYB6"/>
<organism evidence="2">
    <name type="scientific">viral metagenome</name>
    <dbReference type="NCBI Taxonomy" id="1070528"/>
    <lineage>
        <taxon>unclassified sequences</taxon>
        <taxon>metagenomes</taxon>
        <taxon>organismal metagenomes</taxon>
    </lineage>
</organism>
<feature type="transmembrane region" description="Helical" evidence="1">
    <location>
        <begin position="45"/>
        <end position="68"/>
    </location>
</feature>
<keyword evidence="1" id="KW-1133">Transmembrane helix</keyword>
<sequence length="201" mass="23914">MNDPYFIYFLDLIFLSIIIISFIVINYQIHIQDNIKNKKQIKNILFDMLTCTFIGFFLITILIFGSKYGLKKAFIIWCILNLITPVPETGLMVSLPLNKYYDIDLIVSQIIITIVSIFTIFFTYNQKYYNSFEFGKYFVKLLNNKRLLILLSIISTFIGLIIFQKELDFYYKQKEFTHLLPLLLSYTIIVLLYLNVYFNMK</sequence>
<accession>A0A6C0AYB6</accession>
<reference evidence="2" key="1">
    <citation type="journal article" date="2020" name="Nature">
        <title>Giant virus diversity and host interactions through global metagenomics.</title>
        <authorList>
            <person name="Schulz F."/>
            <person name="Roux S."/>
            <person name="Paez-Espino D."/>
            <person name="Jungbluth S."/>
            <person name="Walsh D.A."/>
            <person name="Denef V.J."/>
            <person name="McMahon K.D."/>
            <person name="Konstantinidis K.T."/>
            <person name="Eloe-Fadrosh E.A."/>
            <person name="Kyrpides N.C."/>
            <person name="Woyke T."/>
        </authorList>
    </citation>
    <scope>NUCLEOTIDE SEQUENCE</scope>
    <source>
        <strain evidence="2">GVMAG-S-ERX555965-48</strain>
    </source>
</reference>
<evidence type="ECO:0000313" key="2">
    <source>
        <dbReference type="EMBL" id="QHS84340.1"/>
    </source>
</evidence>
<dbReference type="EMBL" id="MN738782">
    <property type="protein sequence ID" value="QHS84340.1"/>
    <property type="molecule type" value="Genomic_DNA"/>
</dbReference>
<proteinExistence type="predicted"/>